<feature type="active site" evidence="4">
    <location>
        <position position="170"/>
    </location>
</feature>
<accession>A0A918HS33</accession>
<dbReference type="RefSeq" id="WP_189718282.1">
    <property type="nucleotide sequence ID" value="NZ_BMSA01000054.1"/>
</dbReference>
<dbReference type="Proteomes" id="UP000646776">
    <property type="component" value="Unassembled WGS sequence"/>
</dbReference>
<evidence type="ECO:0000259" key="6">
    <source>
        <dbReference type="Pfam" id="PF14833"/>
    </source>
</evidence>
<evidence type="ECO:0000313" key="7">
    <source>
        <dbReference type="EMBL" id="GGT97544.1"/>
    </source>
</evidence>
<dbReference type="InterPro" id="IPR029154">
    <property type="entry name" value="HIBADH-like_NADP-bd"/>
</dbReference>
<dbReference type="SUPFAM" id="SSF51735">
    <property type="entry name" value="NAD(P)-binding Rossmann-fold domains"/>
    <property type="match status" value="1"/>
</dbReference>
<dbReference type="SUPFAM" id="SSF48179">
    <property type="entry name" value="6-phosphogluconate dehydrogenase C-terminal domain-like"/>
    <property type="match status" value="1"/>
</dbReference>
<dbReference type="Pfam" id="PF03446">
    <property type="entry name" value="NAD_binding_2"/>
    <property type="match status" value="1"/>
</dbReference>
<organism evidence="7 8">
    <name type="scientific">Streptomyces phaeofaciens</name>
    <dbReference type="NCBI Taxonomy" id="68254"/>
    <lineage>
        <taxon>Bacteria</taxon>
        <taxon>Bacillati</taxon>
        <taxon>Actinomycetota</taxon>
        <taxon>Actinomycetes</taxon>
        <taxon>Kitasatosporales</taxon>
        <taxon>Streptomycetaceae</taxon>
        <taxon>Streptomyces</taxon>
    </lineage>
</organism>
<dbReference type="Gene3D" id="1.10.1040.10">
    <property type="entry name" value="N-(1-d-carboxylethyl)-l-norvaline Dehydrogenase, domain 2"/>
    <property type="match status" value="1"/>
</dbReference>
<dbReference type="Gene3D" id="3.40.50.720">
    <property type="entry name" value="NAD(P)-binding Rossmann-like Domain"/>
    <property type="match status" value="1"/>
</dbReference>
<keyword evidence="2" id="KW-0560">Oxidoreductase</keyword>
<keyword evidence="3" id="KW-0520">NAD</keyword>
<gene>
    <name evidence="7" type="ORF">GCM10010226_88690</name>
</gene>
<comment type="caution">
    <text evidence="7">The sequence shown here is derived from an EMBL/GenBank/DDBJ whole genome shotgun (WGS) entry which is preliminary data.</text>
</comment>
<feature type="domain" description="6-phosphogluconate dehydrogenase NADP-binding" evidence="5">
    <location>
        <begin position="2"/>
        <end position="158"/>
    </location>
</feature>
<evidence type="ECO:0000313" key="8">
    <source>
        <dbReference type="Proteomes" id="UP000646776"/>
    </source>
</evidence>
<evidence type="ECO:0000256" key="2">
    <source>
        <dbReference type="ARBA" id="ARBA00023002"/>
    </source>
</evidence>
<dbReference type="PIRSF" id="PIRSF000103">
    <property type="entry name" value="HIBADH"/>
    <property type="match status" value="1"/>
</dbReference>
<dbReference type="GO" id="GO:0051287">
    <property type="term" value="F:NAD binding"/>
    <property type="evidence" value="ECO:0007669"/>
    <property type="project" value="InterPro"/>
</dbReference>
<dbReference type="InterPro" id="IPR006115">
    <property type="entry name" value="6PGDH_NADP-bd"/>
</dbReference>
<dbReference type="AlphaFoldDB" id="A0A918HS33"/>
<dbReference type="InterPro" id="IPR051265">
    <property type="entry name" value="HIBADH-related_NP60_sf"/>
</dbReference>
<dbReference type="EMBL" id="BMSA01000054">
    <property type="protein sequence ID" value="GGT97544.1"/>
    <property type="molecule type" value="Genomic_DNA"/>
</dbReference>
<keyword evidence="8" id="KW-1185">Reference proteome</keyword>
<name>A0A918HS33_9ACTN</name>
<dbReference type="PANTHER" id="PTHR43580">
    <property type="entry name" value="OXIDOREDUCTASE GLYR1-RELATED"/>
    <property type="match status" value="1"/>
</dbReference>
<dbReference type="InterPro" id="IPR015815">
    <property type="entry name" value="HIBADH-related"/>
</dbReference>
<reference evidence="7" key="1">
    <citation type="journal article" date="2014" name="Int. J. Syst. Evol. Microbiol.">
        <title>Complete genome sequence of Corynebacterium casei LMG S-19264T (=DSM 44701T), isolated from a smear-ripened cheese.</title>
        <authorList>
            <consortium name="US DOE Joint Genome Institute (JGI-PGF)"/>
            <person name="Walter F."/>
            <person name="Albersmeier A."/>
            <person name="Kalinowski J."/>
            <person name="Ruckert C."/>
        </authorList>
    </citation>
    <scope>NUCLEOTIDE SEQUENCE</scope>
    <source>
        <strain evidence="7">JCM 4125</strain>
    </source>
</reference>
<dbReference type="Pfam" id="PF14833">
    <property type="entry name" value="NAD_binding_11"/>
    <property type="match status" value="1"/>
</dbReference>
<dbReference type="InterPro" id="IPR008927">
    <property type="entry name" value="6-PGluconate_DH-like_C_sf"/>
</dbReference>
<feature type="domain" description="3-hydroxyisobutyrate dehydrogenase-like NAD-binding" evidence="6">
    <location>
        <begin position="166"/>
        <end position="284"/>
    </location>
</feature>
<evidence type="ECO:0000256" key="4">
    <source>
        <dbReference type="PIRSR" id="PIRSR000103-1"/>
    </source>
</evidence>
<dbReference type="GO" id="GO:0050661">
    <property type="term" value="F:NADP binding"/>
    <property type="evidence" value="ECO:0007669"/>
    <property type="project" value="InterPro"/>
</dbReference>
<protein>
    <submittedName>
        <fullName evidence="7">2-hydroxy-3-oxopropionate reductase</fullName>
    </submittedName>
</protein>
<evidence type="ECO:0000256" key="1">
    <source>
        <dbReference type="ARBA" id="ARBA00009080"/>
    </source>
</evidence>
<reference evidence="7" key="2">
    <citation type="submission" date="2020-09" db="EMBL/GenBank/DDBJ databases">
        <authorList>
            <person name="Sun Q."/>
            <person name="Ohkuma M."/>
        </authorList>
    </citation>
    <scope>NUCLEOTIDE SEQUENCE</scope>
    <source>
        <strain evidence="7">JCM 4125</strain>
    </source>
</reference>
<proteinExistence type="inferred from homology"/>
<evidence type="ECO:0000256" key="3">
    <source>
        <dbReference type="ARBA" id="ARBA00023027"/>
    </source>
</evidence>
<sequence length="302" mass="32069">MNVGFIGMGVMGQPMALRLARSGTPLVVWNRTAARSAPVHKAGAQMASHPGEVFAEADVILLMLADEHAVDAVLGRGKERFTVRVAGRTVVHMGTTSPGYSRALETEIRAAGGRYVEAPVSGSRIPAEDGTLVALLAGDVQAVDTVRPVLAPLCQETFFCGDAPNATLMKLSVNLYLIALVTGLAEAYHFADQLQVDRTLFFDVLAASPMASPVSRMKAPKLLAENFEVQAAVLDVLKNNRLIAHTARSSGVSSPLLDTCHTLFAETAEMGYGASDVMAVLRALEARTDQMVSDITFASSTR</sequence>
<evidence type="ECO:0000259" key="5">
    <source>
        <dbReference type="Pfam" id="PF03446"/>
    </source>
</evidence>
<comment type="similarity">
    <text evidence="1">Belongs to the HIBADH-related family.</text>
</comment>
<dbReference type="PANTHER" id="PTHR43580:SF2">
    <property type="entry name" value="CYTOKINE-LIKE NUCLEAR FACTOR N-PAC"/>
    <property type="match status" value="1"/>
</dbReference>
<dbReference type="GO" id="GO:0016491">
    <property type="term" value="F:oxidoreductase activity"/>
    <property type="evidence" value="ECO:0007669"/>
    <property type="project" value="UniProtKB-KW"/>
</dbReference>
<dbReference type="InterPro" id="IPR013328">
    <property type="entry name" value="6PGD_dom2"/>
</dbReference>
<dbReference type="InterPro" id="IPR036291">
    <property type="entry name" value="NAD(P)-bd_dom_sf"/>
</dbReference>